<feature type="signal peptide" evidence="4">
    <location>
        <begin position="1"/>
        <end position="26"/>
    </location>
</feature>
<comment type="similarity">
    <text evidence="1">Belongs to the 'GDSL' lipolytic enzyme family.</text>
</comment>
<dbReference type="PANTHER" id="PTHR45648">
    <property type="entry name" value="GDSL LIPASE/ACYLHYDROLASE FAMILY PROTEIN (AFU_ORTHOLOGUE AFUA_4G14700)"/>
    <property type="match status" value="1"/>
</dbReference>
<reference evidence="5 6" key="1">
    <citation type="submission" date="2024-03" db="EMBL/GenBank/DDBJ databases">
        <authorList>
            <person name="Martinez-Hernandez J."/>
        </authorList>
    </citation>
    <scope>NUCLEOTIDE SEQUENCE [LARGE SCALE GENOMIC DNA]</scope>
</reference>
<keyword evidence="4" id="KW-0732">Signal</keyword>
<dbReference type="InterPro" id="IPR051058">
    <property type="entry name" value="GDSL_Est/Lipase"/>
</dbReference>
<evidence type="ECO:0008006" key="7">
    <source>
        <dbReference type="Google" id="ProtNLM"/>
    </source>
</evidence>
<dbReference type="GO" id="GO:0016788">
    <property type="term" value="F:hydrolase activity, acting on ester bonds"/>
    <property type="evidence" value="ECO:0007669"/>
    <property type="project" value="InterPro"/>
</dbReference>
<dbReference type="Pfam" id="PF00657">
    <property type="entry name" value="Lipase_GDSL"/>
    <property type="match status" value="1"/>
</dbReference>
<evidence type="ECO:0000256" key="2">
    <source>
        <dbReference type="ARBA" id="ARBA00022801"/>
    </source>
</evidence>
<dbReference type="InterPro" id="IPR036514">
    <property type="entry name" value="SGNH_hydro_sf"/>
</dbReference>
<evidence type="ECO:0000313" key="6">
    <source>
        <dbReference type="Proteomes" id="UP001497480"/>
    </source>
</evidence>
<gene>
    <name evidence="5" type="ORF">LLUT_LOCUS11946</name>
</gene>
<dbReference type="AlphaFoldDB" id="A0AAV1WQ12"/>
<dbReference type="Gene3D" id="3.40.50.1110">
    <property type="entry name" value="SGNH hydrolase"/>
    <property type="match status" value="1"/>
</dbReference>
<dbReference type="PANTHER" id="PTHR45648:SF106">
    <property type="entry name" value="ANTHER-SPECIFIC PROLINE-RICH PROTEIN APG"/>
    <property type="match status" value="1"/>
</dbReference>
<dbReference type="GO" id="GO:0016042">
    <property type="term" value="P:lipid catabolic process"/>
    <property type="evidence" value="ECO:0007669"/>
    <property type="project" value="UniProtKB-KW"/>
</dbReference>
<dbReference type="SUPFAM" id="SSF52266">
    <property type="entry name" value="SGNH hydrolase"/>
    <property type="match status" value="1"/>
</dbReference>
<dbReference type="EMBL" id="CAXHTB010000008">
    <property type="protein sequence ID" value="CAL0310886.1"/>
    <property type="molecule type" value="Genomic_DNA"/>
</dbReference>
<keyword evidence="3" id="KW-0442">Lipid degradation</keyword>
<name>A0AAV1WQ12_LUPLU</name>
<proteinExistence type="inferred from homology"/>
<dbReference type="Proteomes" id="UP001497480">
    <property type="component" value="Unassembled WGS sequence"/>
</dbReference>
<sequence>MGNRDMLGSSFLFILFFIFNLAFLEAQVAQVPPAMFVFGDSLVDVGNNNYLSLSVQKATFPHNGIDFLTKKPTGRFSNGKNTADFIAEKFGLPTSPPYLSLTSKVKNKEKVLFMDGVNFASGGAGILGGMCDLKGQSISLRKQVDYYSQVHQQMMQQIGAPTLEKHLSKSIFLVVIGSNDIFGYFNSKDLQHKSTPQQYADSMAASLRVHLQRVYNFGARIFVIAGVGALGCCPAIRLRNVESVQETNLLAVRYNDVLKKMLKEWHLQNKGVSYTYLDTYSTIQDMLQNPTSYGFTELKAACCGLGNLNAQVPCLPCSNVCSNRQDHIFWDLYHPTEAAARIFVDKSFHGL</sequence>
<evidence type="ECO:0000256" key="1">
    <source>
        <dbReference type="ARBA" id="ARBA00008668"/>
    </source>
</evidence>
<dbReference type="InterPro" id="IPR001087">
    <property type="entry name" value="GDSL"/>
</dbReference>
<feature type="chain" id="PRO_5043415852" description="GDSL esterase/lipase" evidence="4">
    <location>
        <begin position="27"/>
        <end position="351"/>
    </location>
</feature>
<comment type="caution">
    <text evidence="5">The sequence shown here is derived from an EMBL/GenBank/DDBJ whole genome shotgun (WGS) entry which is preliminary data.</text>
</comment>
<evidence type="ECO:0000256" key="4">
    <source>
        <dbReference type="SAM" id="SignalP"/>
    </source>
</evidence>
<protein>
    <recommendedName>
        <fullName evidence="7">GDSL esterase/lipase</fullName>
    </recommendedName>
</protein>
<organism evidence="5 6">
    <name type="scientific">Lupinus luteus</name>
    <name type="common">European yellow lupine</name>
    <dbReference type="NCBI Taxonomy" id="3873"/>
    <lineage>
        <taxon>Eukaryota</taxon>
        <taxon>Viridiplantae</taxon>
        <taxon>Streptophyta</taxon>
        <taxon>Embryophyta</taxon>
        <taxon>Tracheophyta</taxon>
        <taxon>Spermatophyta</taxon>
        <taxon>Magnoliopsida</taxon>
        <taxon>eudicotyledons</taxon>
        <taxon>Gunneridae</taxon>
        <taxon>Pentapetalae</taxon>
        <taxon>rosids</taxon>
        <taxon>fabids</taxon>
        <taxon>Fabales</taxon>
        <taxon>Fabaceae</taxon>
        <taxon>Papilionoideae</taxon>
        <taxon>50 kb inversion clade</taxon>
        <taxon>genistoids sensu lato</taxon>
        <taxon>core genistoids</taxon>
        <taxon>Genisteae</taxon>
        <taxon>Lupinus</taxon>
    </lineage>
</organism>
<evidence type="ECO:0000313" key="5">
    <source>
        <dbReference type="EMBL" id="CAL0310886.1"/>
    </source>
</evidence>
<accession>A0AAV1WQ12</accession>
<dbReference type="InterPro" id="IPR035669">
    <property type="entry name" value="SGNH_plant_lipase-like"/>
</dbReference>
<dbReference type="CDD" id="cd01837">
    <property type="entry name" value="SGNH_plant_lipase_like"/>
    <property type="match status" value="1"/>
</dbReference>
<keyword evidence="6" id="KW-1185">Reference proteome</keyword>
<evidence type="ECO:0000256" key="3">
    <source>
        <dbReference type="ARBA" id="ARBA00022963"/>
    </source>
</evidence>
<keyword evidence="2" id="KW-0378">Hydrolase</keyword>
<keyword evidence="3" id="KW-0443">Lipid metabolism</keyword>